<proteinExistence type="predicted"/>
<protein>
    <submittedName>
        <fullName evidence="2">Ectoine hydroxylase-related dioxygenase (Phytanoyl-CoA dioxygenase family)</fullName>
    </submittedName>
</protein>
<keyword evidence="3" id="KW-1185">Reference proteome</keyword>
<keyword evidence="2" id="KW-0223">Dioxygenase</keyword>
<accession>A0A7W8MRQ0</accession>
<gene>
    <name evidence="2" type="ORF">HDF09_002549</name>
</gene>
<dbReference type="Pfam" id="PF05721">
    <property type="entry name" value="PhyH"/>
    <property type="match status" value="1"/>
</dbReference>
<dbReference type="Proteomes" id="UP000568106">
    <property type="component" value="Unassembled WGS sequence"/>
</dbReference>
<comment type="caution">
    <text evidence="2">The sequence shown here is derived from an EMBL/GenBank/DDBJ whole genome shotgun (WGS) entry which is preliminary data.</text>
</comment>
<dbReference type="Gene3D" id="2.60.120.620">
    <property type="entry name" value="q2cbj1_9rhob like domain"/>
    <property type="match status" value="1"/>
</dbReference>
<dbReference type="GO" id="GO:0016706">
    <property type="term" value="F:2-oxoglutarate-dependent dioxygenase activity"/>
    <property type="evidence" value="ECO:0007669"/>
    <property type="project" value="UniProtKB-ARBA"/>
</dbReference>
<evidence type="ECO:0000313" key="3">
    <source>
        <dbReference type="Proteomes" id="UP000568106"/>
    </source>
</evidence>
<dbReference type="AlphaFoldDB" id="A0A7W8MRQ0"/>
<evidence type="ECO:0000313" key="2">
    <source>
        <dbReference type="EMBL" id="MBB5317863.1"/>
    </source>
</evidence>
<keyword evidence="2" id="KW-0560">Oxidoreductase</keyword>
<sequence>MEKLLLSLERIGQDGPVRKRGGVFAIRNLLDASSEIRNVAHSPAVRELVEPILGSEFFPVRGILFDKIPDANWKVPWHQDVTIAVQDKVETEGFGPWSVKAEVLHVQPPASILECMLSVRLHLDDCGEENGALRVIPGSHKRGRIPEDQIQSIRDISHEAVCSAKLGGALLMRPLLLHASSPSRIPGHRRVVHIDFAASSLPSGMRWFSETAPAAV</sequence>
<dbReference type="PANTHER" id="PTHR20883">
    <property type="entry name" value="PHYTANOYL-COA DIOXYGENASE DOMAIN CONTAINING 1"/>
    <property type="match status" value="1"/>
</dbReference>
<dbReference type="InterPro" id="IPR008775">
    <property type="entry name" value="Phytyl_CoA_dOase-like"/>
</dbReference>
<organism evidence="2 3">
    <name type="scientific">Tunturiibacter empetritectus</name>
    <dbReference type="NCBI Taxonomy" id="3069691"/>
    <lineage>
        <taxon>Bacteria</taxon>
        <taxon>Pseudomonadati</taxon>
        <taxon>Acidobacteriota</taxon>
        <taxon>Terriglobia</taxon>
        <taxon>Terriglobales</taxon>
        <taxon>Acidobacteriaceae</taxon>
        <taxon>Tunturiibacter</taxon>
    </lineage>
</organism>
<dbReference type="SUPFAM" id="SSF51197">
    <property type="entry name" value="Clavaminate synthase-like"/>
    <property type="match status" value="1"/>
</dbReference>
<comment type="cofactor">
    <cofactor evidence="1">
        <name>Fe(2+)</name>
        <dbReference type="ChEBI" id="CHEBI:29033"/>
    </cofactor>
</comment>
<evidence type="ECO:0000256" key="1">
    <source>
        <dbReference type="ARBA" id="ARBA00001954"/>
    </source>
</evidence>
<dbReference type="EMBL" id="JACHDY010000003">
    <property type="protein sequence ID" value="MBB5317863.1"/>
    <property type="molecule type" value="Genomic_DNA"/>
</dbReference>
<name>A0A7W8MRQ0_9BACT</name>
<reference evidence="2" key="1">
    <citation type="submission" date="2020-08" db="EMBL/GenBank/DDBJ databases">
        <title>Genomic Encyclopedia of Type Strains, Phase IV (KMG-V): Genome sequencing to study the core and pangenomes of soil and plant-associated prokaryotes.</title>
        <authorList>
            <person name="Whitman W."/>
        </authorList>
    </citation>
    <scope>NUCLEOTIDE SEQUENCE [LARGE SCALE GENOMIC DNA]</scope>
    <source>
        <strain evidence="2">M8UP27</strain>
    </source>
</reference>
<dbReference type="PANTHER" id="PTHR20883:SF48">
    <property type="entry name" value="ECTOINE DIOXYGENASE"/>
    <property type="match status" value="1"/>
</dbReference>
<dbReference type="GO" id="GO:0005506">
    <property type="term" value="F:iron ion binding"/>
    <property type="evidence" value="ECO:0007669"/>
    <property type="project" value="UniProtKB-ARBA"/>
</dbReference>